<keyword evidence="4" id="KW-1003">Cell membrane</keyword>
<dbReference type="PANTHER" id="PTHR37819">
    <property type="entry name" value="PROTEIN PSIE"/>
    <property type="match status" value="1"/>
</dbReference>
<comment type="subcellular location">
    <subcellularLocation>
        <location evidence="1">Cell inner membrane</location>
        <topology evidence="1">Multi-pass membrane protein</topology>
    </subcellularLocation>
</comment>
<sequence length="157" mass="18135">MEKNNLITSYFKNIEKNSEVTLLIKGITKLLQWVLNFALIILAGVLLILLGKQIVELVNIVLIKNADDKIAYILAEQILVFFLYFEFLELILKYFKAGFHFPLRYFLYIGITAMIRLIIVDHSNSANTLLFSAAVLIMVIALRIVRPDEIKQEEMEK</sequence>
<evidence type="ECO:0000313" key="8">
    <source>
        <dbReference type="EMBL" id="QDJ15233.1"/>
    </source>
</evidence>
<dbReference type="GO" id="GO:0016036">
    <property type="term" value="P:cellular response to phosphate starvation"/>
    <property type="evidence" value="ECO:0007669"/>
    <property type="project" value="InterPro"/>
</dbReference>
<dbReference type="Pfam" id="PF06146">
    <property type="entry name" value="PsiE"/>
    <property type="match status" value="1"/>
</dbReference>
<dbReference type="EMBL" id="CP022011">
    <property type="protein sequence ID" value="QDJ15233.1"/>
    <property type="molecule type" value="Genomic_DNA"/>
</dbReference>
<dbReference type="PANTHER" id="PTHR37819:SF1">
    <property type="entry name" value="PROTEIN PSIE"/>
    <property type="match status" value="1"/>
</dbReference>
<name>A0A8D4LKJ9_9PAST</name>
<evidence type="ECO:0000313" key="9">
    <source>
        <dbReference type="Proteomes" id="UP000955338"/>
    </source>
</evidence>
<dbReference type="NCBIfam" id="NF002765">
    <property type="entry name" value="PRK02833.1-3"/>
    <property type="match status" value="1"/>
</dbReference>
<dbReference type="PIRSF" id="PIRSF029598">
    <property type="entry name" value="PsiE"/>
    <property type="match status" value="1"/>
</dbReference>
<evidence type="ECO:0000256" key="6">
    <source>
        <dbReference type="ARBA" id="ARBA00022989"/>
    </source>
</evidence>
<dbReference type="GO" id="GO:0005886">
    <property type="term" value="C:plasma membrane"/>
    <property type="evidence" value="ECO:0007669"/>
    <property type="project" value="UniProtKB-SubCell"/>
</dbReference>
<evidence type="ECO:0000256" key="7">
    <source>
        <dbReference type="ARBA" id="ARBA00023136"/>
    </source>
</evidence>
<reference evidence="8" key="1">
    <citation type="submission" date="2017-06" db="EMBL/GenBank/DDBJ databases">
        <title>Genome sequencing of pathogenic and non-pathogenic strains within Bisgaard taxon 40.</title>
        <authorList>
            <person name="Ladner J.T."/>
            <person name="Lovett S.P."/>
            <person name="Koroleva G."/>
            <person name="Lorch J.M."/>
        </authorList>
    </citation>
    <scope>NUCLEOTIDE SEQUENCE</scope>
    <source>
        <strain evidence="8">27576-1-I1</strain>
    </source>
</reference>
<comment type="similarity">
    <text evidence="2">Belongs to the PsiE family.</text>
</comment>
<protein>
    <recommendedName>
        <fullName evidence="3">Protein PsiE</fullName>
    </recommendedName>
</protein>
<organism evidence="8 9">
    <name type="scientific">Mergibacter septicus</name>
    <dbReference type="NCBI Taxonomy" id="221402"/>
    <lineage>
        <taxon>Bacteria</taxon>
        <taxon>Pseudomonadati</taxon>
        <taxon>Pseudomonadota</taxon>
        <taxon>Gammaproteobacteria</taxon>
        <taxon>Pasteurellales</taxon>
        <taxon>Pasteurellaceae</taxon>
        <taxon>Mergibacter</taxon>
    </lineage>
</organism>
<keyword evidence="6" id="KW-1133">Transmembrane helix</keyword>
<gene>
    <name evidence="8" type="ORF">CEP48_07250</name>
</gene>
<dbReference type="AlphaFoldDB" id="A0A8D4LKJ9"/>
<dbReference type="InterPro" id="IPR009315">
    <property type="entry name" value="P_starv_induced_PsiE"/>
</dbReference>
<evidence type="ECO:0000256" key="4">
    <source>
        <dbReference type="ARBA" id="ARBA00022475"/>
    </source>
</evidence>
<accession>A0A8D4LKJ9</accession>
<evidence type="ECO:0000256" key="2">
    <source>
        <dbReference type="ARBA" id="ARBA00005632"/>
    </source>
</evidence>
<evidence type="ECO:0000256" key="3">
    <source>
        <dbReference type="ARBA" id="ARBA00021903"/>
    </source>
</evidence>
<dbReference type="Proteomes" id="UP000955338">
    <property type="component" value="Chromosome"/>
</dbReference>
<keyword evidence="5" id="KW-0812">Transmembrane</keyword>
<keyword evidence="9" id="KW-1185">Reference proteome</keyword>
<evidence type="ECO:0000256" key="5">
    <source>
        <dbReference type="ARBA" id="ARBA00022692"/>
    </source>
</evidence>
<dbReference type="InterPro" id="IPR020948">
    <property type="entry name" value="P_starv_induced_PsiE-like"/>
</dbReference>
<keyword evidence="7" id="KW-0472">Membrane</keyword>
<proteinExistence type="inferred from homology"/>
<evidence type="ECO:0000256" key="1">
    <source>
        <dbReference type="ARBA" id="ARBA00004429"/>
    </source>
</evidence>